<dbReference type="AlphaFoldDB" id="A0A1L6J7M7"/>
<keyword evidence="11" id="KW-0732">Signal</keyword>
<evidence type="ECO:0000313" key="15">
    <source>
        <dbReference type="EMBL" id="RSV08024.1"/>
    </source>
</evidence>
<dbReference type="Pfam" id="PF07715">
    <property type="entry name" value="Plug"/>
    <property type="match status" value="1"/>
</dbReference>
<dbReference type="InterPro" id="IPR037066">
    <property type="entry name" value="Plug_dom_sf"/>
</dbReference>
<dbReference type="OrthoDB" id="7051241at2"/>
<evidence type="ECO:0000259" key="12">
    <source>
        <dbReference type="Pfam" id="PF00593"/>
    </source>
</evidence>
<feature type="region of interest" description="Disordered" evidence="10">
    <location>
        <begin position="241"/>
        <end position="263"/>
    </location>
</feature>
<evidence type="ECO:0000256" key="11">
    <source>
        <dbReference type="SAM" id="SignalP"/>
    </source>
</evidence>
<dbReference type="PANTHER" id="PTHR47234:SF3">
    <property type="entry name" value="SECRETIN_TONB SHORT N-TERMINAL DOMAIN-CONTAINING PROTEIN"/>
    <property type="match status" value="1"/>
</dbReference>
<feature type="domain" description="TonB-dependent receptor plug" evidence="13">
    <location>
        <begin position="55"/>
        <end position="175"/>
    </location>
</feature>
<comment type="similarity">
    <text evidence="8 9">Belongs to the TonB-dependent receptor family.</text>
</comment>
<reference evidence="15 17" key="3">
    <citation type="submission" date="2018-07" db="EMBL/GenBank/DDBJ databases">
        <title>Genomic and Epidemiologic Investigation of an Indolent Hospital Outbreak.</title>
        <authorList>
            <person name="Johnson R.C."/>
            <person name="Deming C."/>
            <person name="Conlan S."/>
            <person name="Zellmer C.J."/>
            <person name="Michelin A.V."/>
            <person name="Lee-Lin S."/>
            <person name="Thomas P.J."/>
            <person name="Park M."/>
            <person name="Weingarten R.A."/>
            <person name="Less J."/>
            <person name="Dekker J.P."/>
            <person name="Frank K.M."/>
            <person name="Musser K.A."/>
            <person name="Mcquiston J.R."/>
            <person name="Henderson D.K."/>
            <person name="Lau A.F."/>
            <person name="Palmore T.N."/>
            <person name="Segre J.A."/>
        </authorList>
    </citation>
    <scope>NUCLEOTIDE SEQUENCE [LARGE SCALE GENOMIC DNA]</scope>
    <source>
        <strain evidence="15 17">SK-NIH.Env10_0317</strain>
    </source>
</reference>
<dbReference type="KEGG" id="skr:BRX40_05375"/>
<dbReference type="Gene3D" id="2.40.170.20">
    <property type="entry name" value="TonB-dependent receptor, beta-barrel domain"/>
    <property type="match status" value="1"/>
</dbReference>
<name>A0A1L6J7M7_9SPHN</name>
<keyword evidence="14" id="KW-0675">Receptor</keyword>
<dbReference type="EMBL" id="CP018820">
    <property type="protein sequence ID" value="APR51943.1"/>
    <property type="molecule type" value="Genomic_DNA"/>
</dbReference>
<evidence type="ECO:0000256" key="10">
    <source>
        <dbReference type="SAM" id="MobiDB-lite"/>
    </source>
</evidence>
<organism evidence="14 16">
    <name type="scientific">Sphingomonas koreensis</name>
    <dbReference type="NCBI Taxonomy" id="93064"/>
    <lineage>
        <taxon>Bacteria</taxon>
        <taxon>Pseudomonadati</taxon>
        <taxon>Pseudomonadota</taxon>
        <taxon>Alphaproteobacteria</taxon>
        <taxon>Sphingomonadales</taxon>
        <taxon>Sphingomonadaceae</taxon>
        <taxon>Sphingomonas</taxon>
    </lineage>
</organism>
<evidence type="ECO:0000313" key="14">
    <source>
        <dbReference type="EMBL" id="APR51943.1"/>
    </source>
</evidence>
<keyword evidence="5 9" id="KW-0798">TonB box</keyword>
<feature type="domain" description="TonB-dependent receptor-like beta-barrel" evidence="12">
    <location>
        <begin position="292"/>
        <end position="749"/>
    </location>
</feature>
<keyword evidence="2 8" id="KW-0813">Transport</keyword>
<dbReference type="GO" id="GO:0009279">
    <property type="term" value="C:cell outer membrane"/>
    <property type="evidence" value="ECO:0007669"/>
    <property type="project" value="UniProtKB-SubCell"/>
</dbReference>
<dbReference type="STRING" id="93064.BRX40_05375"/>
<keyword evidence="6 8" id="KW-0472">Membrane</keyword>
<dbReference type="InterPro" id="IPR036942">
    <property type="entry name" value="Beta-barrel_TonB_sf"/>
</dbReference>
<dbReference type="EMBL" id="QQWO01000001">
    <property type="protein sequence ID" value="RSV08024.1"/>
    <property type="molecule type" value="Genomic_DNA"/>
</dbReference>
<evidence type="ECO:0000259" key="13">
    <source>
        <dbReference type="Pfam" id="PF07715"/>
    </source>
</evidence>
<evidence type="ECO:0000256" key="8">
    <source>
        <dbReference type="PROSITE-ProRule" id="PRU01360"/>
    </source>
</evidence>
<keyword evidence="16" id="KW-1185">Reference proteome</keyword>
<evidence type="ECO:0000256" key="2">
    <source>
        <dbReference type="ARBA" id="ARBA00022448"/>
    </source>
</evidence>
<dbReference type="PROSITE" id="PS52016">
    <property type="entry name" value="TONB_DEPENDENT_REC_3"/>
    <property type="match status" value="1"/>
</dbReference>
<evidence type="ECO:0000256" key="6">
    <source>
        <dbReference type="ARBA" id="ARBA00023136"/>
    </source>
</evidence>
<dbReference type="InterPro" id="IPR012910">
    <property type="entry name" value="Plug_dom"/>
</dbReference>
<evidence type="ECO:0000256" key="3">
    <source>
        <dbReference type="ARBA" id="ARBA00022452"/>
    </source>
</evidence>
<evidence type="ECO:0000256" key="4">
    <source>
        <dbReference type="ARBA" id="ARBA00022692"/>
    </source>
</evidence>
<dbReference type="Pfam" id="PF00593">
    <property type="entry name" value="TonB_dep_Rec_b-barrel"/>
    <property type="match status" value="1"/>
</dbReference>
<reference evidence="14" key="1">
    <citation type="submission" date="2016-12" db="EMBL/GenBank/DDBJ databases">
        <title>Whole genome sequencing of Sphingomonas koreensis.</title>
        <authorList>
            <person name="Conlan S."/>
            <person name="Thomas P.J."/>
            <person name="Mullikin J."/>
            <person name="Palmore T.N."/>
            <person name="Frank K.M."/>
            <person name="Segre J.A."/>
        </authorList>
    </citation>
    <scope>NUCLEOTIDE SEQUENCE</scope>
    <source>
        <strain evidence="14">ABOJV</strain>
    </source>
</reference>
<accession>A0A1L6J7M7</accession>
<evidence type="ECO:0000313" key="17">
    <source>
        <dbReference type="Proteomes" id="UP000286681"/>
    </source>
</evidence>
<feature type="chain" id="PRO_5041864518" evidence="11">
    <location>
        <begin position="23"/>
        <end position="791"/>
    </location>
</feature>
<protein>
    <submittedName>
        <fullName evidence="14">TonB-dependent receptor</fullName>
    </submittedName>
</protein>
<dbReference type="CDD" id="cd01347">
    <property type="entry name" value="ligand_gated_channel"/>
    <property type="match status" value="1"/>
</dbReference>
<reference evidence="16" key="2">
    <citation type="submission" date="2016-12" db="EMBL/GenBank/DDBJ databases">
        <title>Whole genome sequencing of Sphingomonas sp. ABOJV.</title>
        <authorList>
            <person name="Conlan S."/>
            <person name="Thomas P.J."/>
            <person name="Mullikin J."/>
            <person name="Palmore T.N."/>
            <person name="Frank K.M."/>
            <person name="Segre J.A."/>
        </authorList>
    </citation>
    <scope>NUCLEOTIDE SEQUENCE [LARGE SCALE GENOMIC DNA]</scope>
    <source>
        <strain evidence="16">ABOJV</strain>
    </source>
</reference>
<dbReference type="InterPro" id="IPR039426">
    <property type="entry name" value="TonB-dep_rcpt-like"/>
</dbReference>
<dbReference type="RefSeq" id="WP_075150920.1">
    <property type="nucleotide sequence ID" value="NZ_CP018820.1"/>
</dbReference>
<evidence type="ECO:0000256" key="7">
    <source>
        <dbReference type="ARBA" id="ARBA00023237"/>
    </source>
</evidence>
<keyword evidence="3 8" id="KW-1134">Transmembrane beta strand</keyword>
<evidence type="ECO:0000256" key="1">
    <source>
        <dbReference type="ARBA" id="ARBA00004571"/>
    </source>
</evidence>
<gene>
    <name evidence="14" type="ORF">BRX40_05375</name>
    <name evidence="15" type="ORF">CA257_00635</name>
</gene>
<feature type="compositionally biased region" description="Low complexity" evidence="10">
    <location>
        <begin position="248"/>
        <end position="262"/>
    </location>
</feature>
<keyword evidence="4 8" id="KW-0812">Transmembrane</keyword>
<dbReference type="InterPro" id="IPR000531">
    <property type="entry name" value="Beta-barrel_TonB"/>
</dbReference>
<dbReference type="Gene3D" id="2.170.130.10">
    <property type="entry name" value="TonB-dependent receptor, plug domain"/>
    <property type="match status" value="1"/>
</dbReference>
<evidence type="ECO:0000313" key="16">
    <source>
        <dbReference type="Proteomes" id="UP000185161"/>
    </source>
</evidence>
<dbReference type="GeneID" id="44131987"/>
<sequence>MRRLKFQLAATAAVVAWTPAYAAAQEAESDAAAGQAGSGEEIVVTGTRATGRSRLDTASPVDVLSVNGLRQQGTTELAQALSNLAPSVSFARPAATDATDAIRPATLRGLSPDQTLVLINGVRTNASASLNVNGTVGRGAAAVDLNTVPTAALDRVEVLRDGASAQYGSDAIAGVINLRLREARSGGGATVTYGFYNTDVETARANRSVSGESAVTVAGWQGIALGAEGFLTLSGEYVHRNPTNRSDAPAPNAPTGANGIAPQGRFGDPKVDQYTLFANAGAPLGDEWEVYGWAGYQQRDTSSAAFPRPNNAAAVQYLAAVGYPNGFLPLIETRSENLTSALGIKGEVAGWSVDLTAGYGRNKVGFRTENSANFSWGAASPHSFYDGAVIYDQWTAGLDVARRFDVLGSLNVAWGLEGRREGYKITPGEPASYSAPATGAVPGAPTIAQGFAGFSPLNAIERSRRSGSIYLDLEAQLTDSFLIGLAGRAETYSDFGEIATGKVSARYDITPAIALRGTVSTGFRAPSLQQQYFTSISSVISGGNVIETGTFPSNDPRVASLGARALKPERSTNFSAGTVLRFGGFDLTVDGYLIKLRDQIALSENIPVTTLPNISAARFFINGLRSTTKGIDVVARYKLPTAAAGTFDFTLAGNFNDVELTRRPSTALFGRNRVLTLEEGTPREKVSGAIDWANGPLGATVRATYYGDVTQPGTTPAGDIHTGKHTITDLELRYRAQKGPEIALGVNNLFDVYPDRVSAALNAPSGVLGFPYYSPFGFNGRYLYARLGLSW</sequence>
<keyword evidence="7 8" id="KW-0998">Cell outer membrane</keyword>
<proteinExistence type="inferred from homology"/>
<dbReference type="Proteomes" id="UP000286681">
    <property type="component" value="Unassembled WGS sequence"/>
</dbReference>
<dbReference type="SUPFAM" id="SSF56935">
    <property type="entry name" value="Porins"/>
    <property type="match status" value="1"/>
</dbReference>
<dbReference type="Proteomes" id="UP000185161">
    <property type="component" value="Chromosome"/>
</dbReference>
<feature type="signal peptide" evidence="11">
    <location>
        <begin position="1"/>
        <end position="22"/>
    </location>
</feature>
<dbReference type="PANTHER" id="PTHR47234">
    <property type="match status" value="1"/>
</dbReference>
<evidence type="ECO:0000256" key="5">
    <source>
        <dbReference type="ARBA" id="ARBA00023077"/>
    </source>
</evidence>
<evidence type="ECO:0000256" key="9">
    <source>
        <dbReference type="RuleBase" id="RU003357"/>
    </source>
</evidence>
<comment type="subcellular location">
    <subcellularLocation>
        <location evidence="1 8">Cell outer membrane</location>
        <topology evidence="1 8">Multi-pass membrane protein</topology>
    </subcellularLocation>
</comment>